<sequence length="359" mass="40712">MANEFIDPNDFKSFLQLDDLKGSFKEDLSRLESEQEPEVDIDDEFPEDAGDQFDIDSDILGKGDSLAFEDEDGWDDSEEEGEEDEGDSDSDADEVDVEDEPSDADHDDAADSDYEDGDAFDVDYETVITLPDGREMTIEELSNGYVTGSDMTERESVLQRHVEAFEERVGGLADVLELASLEADRVIEDYNGFDWDKLAVEDPQAYVENKRFLEKYTARRQQLEQAQVKIKQDAQAKEQQAFQAKCTECVNVLKREIPNWDDSVYQNLMQYAIDLGATEEEVLKENRPSIFLALHKAYQFDKGKQQVMAKIKRPGAPRKVVKSDASKSRSSNTPDNAKVAKAFSEGRIRHEDAFKYLVD</sequence>
<dbReference type="RefSeq" id="YP_006908859.1">
    <property type="nucleotide sequence ID" value="NC_018859.1"/>
</dbReference>
<keyword evidence="1" id="KW-0175">Coiled coil</keyword>
<feature type="compositionally biased region" description="Acidic residues" evidence="2">
    <location>
        <begin position="67"/>
        <end position="102"/>
    </location>
</feature>
<keyword evidence="4" id="KW-1185">Reference proteome</keyword>
<evidence type="ECO:0000256" key="1">
    <source>
        <dbReference type="SAM" id="Coils"/>
    </source>
</evidence>
<feature type="region of interest" description="Disordered" evidence="2">
    <location>
        <begin position="27"/>
        <end position="123"/>
    </location>
</feature>
<feature type="coiled-coil region" evidence="1">
    <location>
        <begin position="213"/>
        <end position="240"/>
    </location>
</feature>
<name>J9SGS5_9CAUD</name>
<evidence type="ECO:0000313" key="4">
    <source>
        <dbReference type="Proteomes" id="UP000007331"/>
    </source>
</evidence>
<dbReference type="OrthoDB" id="5355at10239"/>
<dbReference type="KEGG" id="vg:13828150"/>
<feature type="compositionally biased region" description="Acidic residues" evidence="2">
    <location>
        <begin position="110"/>
        <end position="123"/>
    </location>
</feature>
<feature type="compositionally biased region" description="Acidic residues" evidence="2">
    <location>
        <begin position="34"/>
        <end position="57"/>
    </location>
</feature>
<protein>
    <recommendedName>
        <fullName evidence="5">Scaffolding protein</fullName>
    </recommendedName>
</protein>
<gene>
    <name evidence="3" type="ORF">ECBP2_0008</name>
</gene>
<dbReference type="Proteomes" id="UP000007331">
    <property type="component" value="Segment"/>
</dbReference>
<feature type="region of interest" description="Disordered" evidence="2">
    <location>
        <begin position="312"/>
        <end position="342"/>
    </location>
</feature>
<organism evidence="3 4">
    <name type="scientific">Escherichia phage ECBP2</name>
    <dbReference type="NCBI Taxonomy" id="1604355"/>
    <lineage>
        <taxon>Viruses</taxon>
        <taxon>Duplodnaviria</taxon>
        <taxon>Heunggongvirae</taxon>
        <taxon>Uroviricota</taxon>
        <taxon>Caudoviricetes</taxon>
        <taxon>Mktvariviridae</taxon>
        <taxon>Gordonclarkvirinae</taxon>
        <taxon>Suseptimavirus</taxon>
        <taxon>Suseptimavirus ECBP2</taxon>
    </lineage>
</organism>
<dbReference type="EMBL" id="JX415536">
    <property type="protein sequence ID" value="AFR52041.1"/>
    <property type="molecule type" value="Genomic_DNA"/>
</dbReference>
<dbReference type="GeneID" id="13828150"/>
<reference evidence="3 4" key="1">
    <citation type="journal article" date="2012" name="J. Virol.">
        <title>Complete Genome Sequence of the Bacteriophages ECBP1 and ECBP2 Isolated from Two Different Escherichia coli Strains.</title>
        <authorList>
            <person name="Nho S.W."/>
            <person name="Ha M.A."/>
            <person name="Kim K.S."/>
            <person name="Kim T.H."/>
            <person name="Jang H.B."/>
            <person name="Cha I.S."/>
            <person name="Park S.B."/>
            <person name="Kim Y.K."/>
            <person name="Jung T.S."/>
        </authorList>
    </citation>
    <scope>NUCLEOTIDE SEQUENCE [LARGE SCALE GENOMIC DNA]</scope>
</reference>
<proteinExistence type="predicted"/>
<evidence type="ECO:0000313" key="3">
    <source>
        <dbReference type="EMBL" id="AFR52041.1"/>
    </source>
</evidence>
<evidence type="ECO:0008006" key="5">
    <source>
        <dbReference type="Google" id="ProtNLM"/>
    </source>
</evidence>
<evidence type="ECO:0000256" key="2">
    <source>
        <dbReference type="SAM" id="MobiDB-lite"/>
    </source>
</evidence>
<accession>J9SGS5</accession>